<organism evidence="2 3">
    <name type="scientific">Cryptosporidium muris (strain RN66)</name>
    <dbReference type="NCBI Taxonomy" id="441375"/>
    <lineage>
        <taxon>Eukaryota</taxon>
        <taxon>Sar</taxon>
        <taxon>Alveolata</taxon>
        <taxon>Apicomplexa</taxon>
        <taxon>Conoidasida</taxon>
        <taxon>Coccidia</taxon>
        <taxon>Eucoccidiorida</taxon>
        <taxon>Eimeriorina</taxon>
        <taxon>Cryptosporidiidae</taxon>
        <taxon>Cryptosporidium</taxon>
    </lineage>
</organism>
<gene>
    <name evidence="2" type="ORF">CMU_001590</name>
</gene>
<feature type="region of interest" description="Disordered" evidence="1">
    <location>
        <begin position="223"/>
        <end position="256"/>
    </location>
</feature>
<evidence type="ECO:0000313" key="2">
    <source>
        <dbReference type="EMBL" id="EEA07288.1"/>
    </source>
</evidence>
<feature type="compositionally biased region" description="Low complexity" evidence="1">
    <location>
        <begin position="228"/>
        <end position="241"/>
    </location>
</feature>
<dbReference type="Proteomes" id="UP000001460">
    <property type="component" value="Unassembled WGS sequence"/>
</dbReference>
<feature type="region of interest" description="Disordered" evidence="1">
    <location>
        <begin position="607"/>
        <end position="626"/>
    </location>
</feature>
<dbReference type="RefSeq" id="XP_002141637.1">
    <property type="nucleotide sequence ID" value="XM_002141601.1"/>
</dbReference>
<dbReference type="OrthoDB" id="342846at2759"/>
<reference evidence="2" key="1">
    <citation type="submission" date="2008-06" db="EMBL/GenBank/DDBJ databases">
        <authorList>
            <person name="Lorenzi H."/>
            <person name="Inman J."/>
            <person name="Miller J."/>
            <person name="Schobel S."/>
            <person name="Amedeo P."/>
            <person name="Caler E.V."/>
            <person name="da Silva J."/>
        </authorList>
    </citation>
    <scope>NUCLEOTIDE SEQUENCE [LARGE SCALE GENOMIC DNA]</scope>
    <source>
        <strain evidence="2">RN66</strain>
    </source>
</reference>
<dbReference type="GeneID" id="6996825"/>
<name>B6AGE7_CRYMR</name>
<evidence type="ECO:0000256" key="1">
    <source>
        <dbReference type="SAM" id="MobiDB-lite"/>
    </source>
</evidence>
<sequence length="878" mass="94284">MIIIHNESKETFVETEEVNKSSSLSLDEESVDTCVGRSEPPSVVITPTGASKCNSIDDVTTCTTNGSDLMTPIENGSNIKRPRIDDSDKAVAIDSPMIKQDESSSESMIESQCLKFQTMNTPNTPGNSLLQTLSPHMLVMDPNFVLSTNALLQSGQYGAISAALGSTIGTSPSGILQTPGLKSQIISEDQANEGGFEIATKFTTINQGDNNVGRFISNIKENHQNSDTSAITSKSTTASTSPINQHRNCKESSDCTNNKQLFSPTKHLFDELLQLAAVSSGAACNSQIPQLEHNNIQHIQNFSFVPMYSGNSSSGDSINGISPSLTPSSPNNNPVISQLLSNQILSSPSLQATQAQLLTNPFLSRALGANFNWPMGSNNCNPMNNSNVANTATLAAFLAATSQQQNGTLNNPSFTNNHVSRSINGSPNSILLSMQSATPSDGSTCDSSQFSVSNNGTSTAPMIRINNANNHNPNTTQNSLAYWPINNNIMALLNSGDIPSAVTALNSNSLNLHGFLQSPFLSHTPRTDDSRITRNIHDMTSVQNSQNQANCMSLLAALQSNIDLTTSSPAALAAAATAALVNATGNSSANYSIINNQLEFDNKSINKNTSSSSLNRPSHSSRSSTATSSVTAAAAAALDHLDVDWDSVGLREAELAAIEICKTASSLFETTDETTPVPNNPSAIGEAILTASQLTISARAMLKFVKSLTPTQLGINWHACTQRFCVTYTTRDEQNPRSWTLGAYSNGKLHYKYFGPRSWTILGLKEALRKAFKARTSLLLGQGIIEEPEDTGLSKEELTYHARQLLQQLRDSLGVKKGNVHKGLYISWHPKTRRFVVALKSCDSGKTIYKYFSPKERSIEGIKTALLDAHQMVVAACQ</sequence>
<accession>B6AGE7</accession>
<dbReference type="EMBL" id="DS989732">
    <property type="protein sequence ID" value="EEA07288.1"/>
    <property type="molecule type" value="Genomic_DNA"/>
</dbReference>
<dbReference type="AlphaFoldDB" id="B6AGE7"/>
<protein>
    <submittedName>
        <fullName evidence="2">Uncharacterized protein</fullName>
    </submittedName>
</protein>
<dbReference type="OMA" id="NNIMALL"/>
<keyword evidence="3" id="KW-1185">Reference proteome</keyword>
<proteinExistence type="predicted"/>
<evidence type="ECO:0000313" key="3">
    <source>
        <dbReference type="Proteomes" id="UP000001460"/>
    </source>
</evidence>
<dbReference type="VEuPathDB" id="CryptoDB:CMU_001590"/>